<dbReference type="InterPro" id="IPR011712">
    <property type="entry name" value="Sig_transdc_His_kin_sub3_dim/P"/>
</dbReference>
<reference evidence="11" key="1">
    <citation type="submission" date="2020-08" db="EMBL/GenBank/DDBJ databases">
        <title>A bifunctional nitrone conjugated secondary metabolite targeting the ribosome.</title>
        <authorList>
            <person name="Limbrick E.M."/>
            <person name="Graf M."/>
            <person name="Derewacz D.K."/>
            <person name="Nguyen F."/>
            <person name="Spraggins J.M."/>
            <person name="Wieland M."/>
            <person name="Ynigez-Gutierrez A.E."/>
            <person name="Reisman B.J."/>
            <person name="Zinshteyn B."/>
            <person name="McCulloch K."/>
            <person name="Iverson T.M."/>
            <person name="Green R."/>
            <person name="Wilson D.N."/>
            <person name="Bachmann B.O."/>
        </authorList>
    </citation>
    <scope>NUCLEOTIDE SEQUENCE</scope>
    <source>
        <strain evidence="11">Africana</strain>
    </source>
</reference>
<proteinExistence type="predicted"/>
<dbReference type="GO" id="GO:0000155">
    <property type="term" value="F:phosphorelay sensor kinase activity"/>
    <property type="evidence" value="ECO:0007669"/>
    <property type="project" value="InterPro"/>
</dbReference>
<dbReference type="EC" id="2.7.13.3" evidence="2"/>
<feature type="transmembrane region" description="Helical" evidence="9">
    <location>
        <begin position="42"/>
        <end position="63"/>
    </location>
</feature>
<dbReference type="Gene3D" id="1.20.5.1930">
    <property type="match status" value="1"/>
</dbReference>
<feature type="domain" description="Signal transduction histidine kinase subgroup 3 dimerisation and phosphoacceptor" evidence="10">
    <location>
        <begin position="122"/>
        <end position="189"/>
    </location>
</feature>
<keyword evidence="3" id="KW-0597">Phosphoprotein</keyword>
<dbReference type="GO" id="GO:0005524">
    <property type="term" value="F:ATP binding"/>
    <property type="evidence" value="ECO:0007669"/>
    <property type="project" value="UniProtKB-KW"/>
</dbReference>
<dbReference type="AlphaFoldDB" id="A0A7D6CH98"/>
<evidence type="ECO:0000256" key="2">
    <source>
        <dbReference type="ARBA" id="ARBA00012438"/>
    </source>
</evidence>
<evidence type="ECO:0000313" key="11">
    <source>
        <dbReference type="EMBL" id="QLK01354.1"/>
    </source>
</evidence>
<evidence type="ECO:0000256" key="9">
    <source>
        <dbReference type="SAM" id="Phobius"/>
    </source>
</evidence>
<keyword evidence="6 11" id="KW-0418">Kinase</keyword>
<dbReference type="Pfam" id="PF07730">
    <property type="entry name" value="HisKA_3"/>
    <property type="match status" value="1"/>
</dbReference>
<evidence type="ECO:0000256" key="5">
    <source>
        <dbReference type="ARBA" id="ARBA00022741"/>
    </source>
</evidence>
<dbReference type="GO" id="GO:0046983">
    <property type="term" value="F:protein dimerization activity"/>
    <property type="evidence" value="ECO:0007669"/>
    <property type="project" value="InterPro"/>
</dbReference>
<dbReference type="Gene3D" id="3.30.565.10">
    <property type="entry name" value="Histidine kinase-like ATPase, C-terminal domain"/>
    <property type="match status" value="1"/>
</dbReference>
<dbReference type="PANTHER" id="PTHR24421">
    <property type="entry name" value="NITRATE/NITRITE SENSOR PROTEIN NARX-RELATED"/>
    <property type="match status" value="1"/>
</dbReference>
<evidence type="ECO:0000256" key="6">
    <source>
        <dbReference type="ARBA" id="ARBA00022777"/>
    </source>
</evidence>
<evidence type="ECO:0000256" key="1">
    <source>
        <dbReference type="ARBA" id="ARBA00000085"/>
    </source>
</evidence>
<keyword evidence="9" id="KW-0472">Membrane</keyword>
<evidence type="ECO:0000256" key="3">
    <source>
        <dbReference type="ARBA" id="ARBA00022553"/>
    </source>
</evidence>
<evidence type="ECO:0000259" key="10">
    <source>
        <dbReference type="Pfam" id="PF07730"/>
    </source>
</evidence>
<evidence type="ECO:0000256" key="8">
    <source>
        <dbReference type="ARBA" id="ARBA00023012"/>
    </source>
</evidence>
<accession>A0A7D6CH98</accession>
<keyword evidence="9" id="KW-0812">Transmembrane</keyword>
<gene>
    <name evidence="11" type="ORF">HZU44_11625</name>
</gene>
<keyword evidence="9" id="KW-1133">Transmembrane helix</keyword>
<dbReference type="SUPFAM" id="SSF55874">
    <property type="entry name" value="ATPase domain of HSP90 chaperone/DNA topoisomerase II/histidine kinase"/>
    <property type="match status" value="1"/>
</dbReference>
<protein>
    <recommendedName>
        <fullName evidence="2">histidine kinase</fullName>
        <ecNumber evidence="2">2.7.13.3</ecNumber>
    </recommendedName>
</protein>
<dbReference type="InterPro" id="IPR036890">
    <property type="entry name" value="HATPase_C_sf"/>
</dbReference>
<evidence type="ECO:0000256" key="4">
    <source>
        <dbReference type="ARBA" id="ARBA00022679"/>
    </source>
</evidence>
<comment type="catalytic activity">
    <reaction evidence="1">
        <text>ATP + protein L-histidine = ADP + protein N-phospho-L-histidine.</text>
        <dbReference type="EC" id="2.7.13.3"/>
    </reaction>
</comment>
<dbReference type="PANTHER" id="PTHR24421:SF10">
    <property type="entry name" value="NITRATE_NITRITE SENSOR PROTEIN NARQ"/>
    <property type="match status" value="1"/>
</dbReference>
<dbReference type="EMBL" id="CP058905">
    <property type="protein sequence ID" value="QLK01354.1"/>
    <property type="molecule type" value="Genomic_DNA"/>
</dbReference>
<keyword evidence="5" id="KW-0547">Nucleotide-binding</keyword>
<keyword evidence="8" id="KW-0902">Two-component regulatory system</keyword>
<dbReference type="GO" id="GO:0016020">
    <property type="term" value="C:membrane"/>
    <property type="evidence" value="ECO:0007669"/>
    <property type="project" value="InterPro"/>
</dbReference>
<dbReference type="InterPro" id="IPR050482">
    <property type="entry name" value="Sensor_HK_TwoCompSys"/>
</dbReference>
<name>A0A7D6CH98_9ACTN</name>
<feature type="transmembrane region" description="Helical" evidence="9">
    <location>
        <begin position="12"/>
        <end position="30"/>
    </location>
</feature>
<feature type="transmembrane region" description="Helical" evidence="9">
    <location>
        <begin position="69"/>
        <end position="90"/>
    </location>
</feature>
<organism evidence="11">
    <name type="scientific">Micromonospora carbonacea</name>
    <dbReference type="NCBI Taxonomy" id="47853"/>
    <lineage>
        <taxon>Bacteria</taxon>
        <taxon>Bacillati</taxon>
        <taxon>Actinomycetota</taxon>
        <taxon>Actinomycetes</taxon>
        <taxon>Micromonosporales</taxon>
        <taxon>Micromonosporaceae</taxon>
        <taxon>Micromonospora</taxon>
    </lineage>
</organism>
<keyword evidence="4" id="KW-0808">Transferase</keyword>
<evidence type="ECO:0000256" key="7">
    <source>
        <dbReference type="ARBA" id="ARBA00022840"/>
    </source>
</evidence>
<sequence length="324" mass="34236">MIWAVTGGGYFWPRWTWFGLAVAVGTHLAVRRALQVPRGRRRWLALHAALACVLASAELAVWALSGGGYFWPIWALMLLASGVGTHAWVVSQLPPERERELTRRIDALARTRRGAVDAQVTELKRIERDLHDGAQARMVSVGMTLGLAEHLLRTDPAAGARLVSEARATTLSALDDLRAVMQAIHPAVLADRGLDKAVEALALDLAVPTSVSCDLPGPAPAAIESALYFSIAECLANVVKHSHATTAAVDISFLDGRLVAVVVDDGVGGASVDGGTGLHGIARRLEAFDGIIWVNSPAGGPTSITLEVPCELSSRKTSLSSGTA</sequence>
<keyword evidence="7" id="KW-0067">ATP-binding</keyword>